<dbReference type="InterPro" id="IPR006094">
    <property type="entry name" value="Oxid_FAD_bind_N"/>
</dbReference>
<dbReference type="PROSITE" id="PS51387">
    <property type="entry name" value="FAD_PCMH"/>
    <property type="match status" value="1"/>
</dbReference>
<dbReference type="SUPFAM" id="SSF56176">
    <property type="entry name" value="FAD-binding/transporter-associated domain-like"/>
    <property type="match status" value="1"/>
</dbReference>
<organism evidence="5 6">
    <name type="scientific">Pseudomonas benzenivorans</name>
    <dbReference type="NCBI Taxonomy" id="556533"/>
    <lineage>
        <taxon>Bacteria</taxon>
        <taxon>Pseudomonadati</taxon>
        <taxon>Pseudomonadota</taxon>
        <taxon>Gammaproteobacteria</taxon>
        <taxon>Pseudomonadales</taxon>
        <taxon>Pseudomonadaceae</taxon>
        <taxon>Pseudomonas</taxon>
    </lineage>
</organism>
<dbReference type="InterPro" id="IPR004113">
    <property type="entry name" value="FAD-bd_oxidored_4_C"/>
</dbReference>
<dbReference type="InterPro" id="IPR016166">
    <property type="entry name" value="FAD-bd_PCMH"/>
</dbReference>
<evidence type="ECO:0000256" key="3">
    <source>
        <dbReference type="ARBA" id="ARBA00022827"/>
    </source>
</evidence>
<sequence>MNGSMADVIAELTALLGERGVLDDPQDLERYTTDWGGDRLGTPLAVVRPQSTEEVAAVVRFCHERRIAMAPQGGHTGLVGGALPDADRPELIISLERLRRIRQLDPLGFTMTVDSGCILEEVKRAAEVEDCYFPLALGAQGSCQIGGNIATNAGGVNVLRYGMMRELVLGLEVVLPDGRIWNGLKALRKDNRGYRLQQLFIGSEGTLGIVTGAVLKLLPRPQRSLTALLAVASVDAAVQLYGRARRECSDLLSAFELIPRLGMELAFEAASQLADPLASRYPYYVLLELSASGPVELDELFERFLEQGLHSGLLLDGAMAANVAQAQRFWLIREAMVEGQRLRGEHLRTDVSVPISRIAQFVEQASAAVVAASAHATVLVYGHIGDGNLHFNILPPAGLTAEAASGLLQQLEGIIFAEVDRFDGSISAEHGIGRAKQEAYLARIAETELGLLAGIKHLFDPLALMNAGRIIPAQPQS</sequence>
<dbReference type="SUPFAM" id="SSF55103">
    <property type="entry name" value="FAD-linked oxidases, C-terminal domain"/>
    <property type="match status" value="1"/>
</dbReference>
<dbReference type="Gene3D" id="3.30.43.10">
    <property type="entry name" value="Uridine Diphospho-n-acetylenolpyruvylglucosamine Reductase, domain 2"/>
    <property type="match status" value="1"/>
</dbReference>
<evidence type="ECO:0000256" key="2">
    <source>
        <dbReference type="ARBA" id="ARBA00022630"/>
    </source>
</evidence>
<dbReference type="InterPro" id="IPR016169">
    <property type="entry name" value="FAD-bd_PCMH_sub2"/>
</dbReference>
<dbReference type="Gene3D" id="1.10.45.10">
    <property type="entry name" value="Vanillyl-alcohol Oxidase, Chain A, domain 4"/>
    <property type="match status" value="1"/>
</dbReference>
<reference evidence="5" key="1">
    <citation type="submission" date="2021-04" db="EMBL/GenBank/DDBJ databases">
        <title>Oceanospirillales bacteria with DddD are important DMSP degraders in coastal seawater.</title>
        <authorList>
            <person name="Liu J."/>
        </authorList>
    </citation>
    <scope>NUCLEOTIDE SEQUENCE</scope>
    <source>
        <strain evidence="5">D13-4</strain>
    </source>
</reference>
<evidence type="ECO:0000256" key="1">
    <source>
        <dbReference type="ARBA" id="ARBA00008000"/>
    </source>
</evidence>
<dbReference type="EMBL" id="CP073346">
    <property type="protein sequence ID" value="UTW08157.1"/>
    <property type="molecule type" value="Genomic_DNA"/>
</dbReference>
<gene>
    <name evidence="5" type="ORF">KDW96_02155</name>
</gene>
<dbReference type="Proteomes" id="UP001059672">
    <property type="component" value="Chromosome"/>
</dbReference>
<dbReference type="InterPro" id="IPR036318">
    <property type="entry name" value="FAD-bd_PCMH-like_sf"/>
</dbReference>
<dbReference type="PANTHER" id="PTHR43716">
    <property type="entry name" value="D-2-HYDROXYGLUTARATE DEHYDROGENASE, MITOCHONDRIAL"/>
    <property type="match status" value="1"/>
</dbReference>
<dbReference type="InterPro" id="IPR016167">
    <property type="entry name" value="FAD-bd_PCMH_sub1"/>
</dbReference>
<keyword evidence="3" id="KW-0274">FAD</keyword>
<proteinExistence type="inferred from homology"/>
<name>A0ABY5H763_9PSED</name>
<dbReference type="InterPro" id="IPR016171">
    <property type="entry name" value="Vanillyl_alc_oxidase_C-sub2"/>
</dbReference>
<evidence type="ECO:0000313" key="5">
    <source>
        <dbReference type="EMBL" id="UTW08157.1"/>
    </source>
</evidence>
<dbReference type="InterPro" id="IPR051264">
    <property type="entry name" value="FAD-oxidored/transferase_4"/>
</dbReference>
<dbReference type="InterPro" id="IPR016164">
    <property type="entry name" value="FAD-linked_Oxase-like_C"/>
</dbReference>
<comment type="similarity">
    <text evidence="1">Belongs to the FAD-binding oxidoreductase/transferase type 4 family.</text>
</comment>
<dbReference type="Gene3D" id="3.30.465.10">
    <property type="match status" value="1"/>
</dbReference>
<accession>A0ABY5H763</accession>
<dbReference type="Gene3D" id="3.30.70.2190">
    <property type="match status" value="1"/>
</dbReference>
<dbReference type="Pfam" id="PF02913">
    <property type="entry name" value="FAD-oxidase_C"/>
    <property type="match status" value="1"/>
</dbReference>
<dbReference type="Pfam" id="PF01565">
    <property type="entry name" value="FAD_binding_4"/>
    <property type="match status" value="1"/>
</dbReference>
<dbReference type="Gene3D" id="3.30.70.2740">
    <property type="match status" value="1"/>
</dbReference>
<keyword evidence="6" id="KW-1185">Reference proteome</keyword>
<dbReference type="RefSeq" id="WP_255838764.1">
    <property type="nucleotide sequence ID" value="NZ_CP073346.1"/>
</dbReference>
<evidence type="ECO:0000259" key="4">
    <source>
        <dbReference type="PROSITE" id="PS51387"/>
    </source>
</evidence>
<keyword evidence="2" id="KW-0285">Flavoprotein</keyword>
<feature type="domain" description="FAD-binding PCMH-type" evidence="4">
    <location>
        <begin position="39"/>
        <end position="220"/>
    </location>
</feature>
<protein>
    <submittedName>
        <fullName evidence="5">FAD-binding oxidoreductase</fullName>
    </submittedName>
</protein>
<dbReference type="PANTHER" id="PTHR43716:SF2">
    <property type="entry name" value="BLL6224 PROTEIN"/>
    <property type="match status" value="1"/>
</dbReference>
<evidence type="ECO:0000313" key="6">
    <source>
        <dbReference type="Proteomes" id="UP001059672"/>
    </source>
</evidence>